<evidence type="ECO:0000256" key="1">
    <source>
        <dbReference type="SAM" id="MobiDB-lite"/>
    </source>
</evidence>
<dbReference type="RefSeq" id="WP_266124896.1">
    <property type="nucleotide sequence ID" value="NZ_JAJHNU010000001.1"/>
</dbReference>
<accession>A0ABT8EJ17</accession>
<dbReference type="Gene3D" id="1.20.5.340">
    <property type="match status" value="1"/>
</dbReference>
<dbReference type="InterPro" id="IPR013783">
    <property type="entry name" value="Ig-like_fold"/>
</dbReference>
<dbReference type="SUPFAM" id="SSF49265">
    <property type="entry name" value="Fibronectin type III"/>
    <property type="match status" value="1"/>
</dbReference>
<feature type="domain" description="Tip attachment protein J central straight fiber" evidence="2">
    <location>
        <begin position="1778"/>
        <end position="1890"/>
    </location>
</feature>
<feature type="domain" description="Tip attachment protein J HDII-ins2" evidence="4">
    <location>
        <begin position="109"/>
        <end position="236"/>
    </location>
</feature>
<dbReference type="Gene3D" id="2.60.40.10">
    <property type="entry name" value="Immunoglobulins"/>
    <property type="match status" value="1"/>
</dbReference>
<dbReference type="InterPro" id="IPR015406">
    <property type="entry name" value="GpJ_CSF"/>
</dbReference>
<evidence type="ECO:0000259" key="2">
    <source>
        <dbReference type="Pfam" id="PF09327"/>
    </source>
</evidence>
<name>A0ABT8EJ17_9BURK</name>
<dbReference type="InterPro" id="IPR003961">
    <property type="entry name" value="FN3_dom"/>
</dbReference>
<organism evidence="5 6">
    <name type="scientific">Alcaligenes endophyticus</name>
    <dbReference type="NCBI Taxonomy" id="1929088"/>
    <lineage>
        <taxon>Bacteria</taxon>
        <taxon>Pseudomonadati</taxon>
        <taxon>Pseudomonadota</taxon>
        <taxon>Betaproteobacteria</taxon>
        <taxon>Burkholderiales</taxon>
        <taxon>Alcaligenaceae</taxon>
        <taxon>Alcaligenes</taxon>
    </lineage>
</organism>
<protein>
    <submittedName>
        <fullName evidence="5">Phage tail protein</fullName>
    </submittedName>
</protein>
<evidence type="ECO:0000259" key="4">
    <source>
        <dbReference type="Pfam" id="PF24801"/>
    </source>
</evidence>
<dbReference type="CDD" id="cd00063">
    <property type="entry name" value="FN3"/>
    <property type="match status" value="1"/>
</dbReference>
<dbReference type="Pfam" id="PF24801">
    <property type="entry name" value="FNIII-A_GpJ"/>
    <property type="match status" value="1"/>
</dbReference>
<dbReference type="Pfam" id="PF13550">
    <property type="entry name" value="Phage-tail_3"/>
    <property type="match status" value="1"/>
</dbReference>
<sequence>MTVTIEQRRGGMRIVGSGGGGKGGGGSARTPVEQPDSLHNTAYAAVLDVVGNGEMAGPVHRDEPLRDIYLNGTPIQNADGSLNFRNVQAEYRVGTQDQEHIAGFPAAASVTSVGREVGTTTPFTQLLTNPDLSAVRITLHWPQLMRMVDSGGNAGDRVGYRVEYAIDLAIGTGSFSEVLRTAADGKTVNGYTRTHRIELPQTSHGWTVRVRRLSPEPNDSAIQSKMMVQSYAEVIDGKFRYPMTAVVGIKVDAEQFQSIPTRAYHWRGQIIRVPSNYDPVGRTYSGTWDGTFKRAWSNNPAWVFYDILTNKLYGLGDRIDASMVDRYALYQIGAYCDQRVPDGQGGTEPRFTCNAYIQSSVDALRLVNDLASTFRGMTYWANGQAVGVADMPSDPIYTYSNSKVAGGVFNYTGADLSTVSTVALVSWSDPSDFYRAKVEVVQDEAGIRLFGIRKTEITAFGCSSRGQAQRVGLYHLYTSLMEQGGVSFAVGLEGVIPQPGSLVRIADANRSGRRNGGLVSAATARVVTLDADHSIKVGDRLTANLPSGKSQTRTVSGVAGRKVTVSTAFGEVPAAESSWSVDSDDLVTQLVRVISVKDVGGITFEISGVFHHPDKFNVIDSGVRLEPLPVSVVPPRVQSAPTNVRIAEHHTVRQGVSRHTAEIAWEAVDHATAYDLQWRRDSGDWVQVPRTGTRLVEIPDIYSGSYLVRVRAINALDVPSLWAYSEPTELSGQVGQPPAVAFLNATPINWGIRLNWGFPTGPNIFERTEIRYGVSSEFAQSLPAGGFAYPTNQFEQTGLAVTTEHFYWARLIDKNGTPGPWYPTENQSGVRGKPSQDAESYNDLVTKEIAEGALGQQLMADILDIPNIRDTAGSALAETGLQAQKIADNAQAIAKEVIDRGTAVAAEAQARIDGQVVAAQALADGLTAEAQARGAAITTEKTERQTADASLSSRIDTVTASAGANAAAIQQEAQARASGDSAEANARQTLAVQVRGDYSGSDVNQVSTGLIGGLKRVVADNHESVVQQMSQLQAGIGEQFDYAKMWYWEGVREGWSSGTIVDGSWLRPADSIGYVVSPRGLNVNGAEYPQVRLRLKKVGTPRWDAIVGLYAPGATASNYTMHKPLEPEWDESGIGVIVFTHTHQEVIDGVILRGGRDLSPGDYYAFDWFAIGRPAPGASTSALNNEAKLRATADIAEATSRETLSVKLTGKADPSGVTLNNVTSGLFFDEKSARVSGDEAAMTEITGLKARMPAGTGKVATEASVTTEAQARATADTALANRATALESRMPTGNGKLATADAVSALDTRVEQTESKQTSTASDVTQLKTSVTTAQNTANSAQTAANAAQSTAAAAQTAAQAVSDKADGKGEVIYGSTVPAAAKRLTQNLWIDTTGNANTPKRWNGTAWVAVTDKVATDAVAAAAQAKADAAAAKAAADAAQATANKKADATAVDGLTNRVTATENGLTAAGERSTVIEARIAADQDSDSLIPDYLMANPDCWYSHYGHDLAPRFVMTETGKIAPTVFRHTTGTSFNYSRTAIPTGTRYRVRFWARRSADSNGSMHITMKNVRPNGSSGGSDYNAVDVKSSVPADEQWHLVDRVVQPSDATFSRVQFGFSANHTGSAGWAEIQGYRVTAVIGTADINPSEVATAQSVSSLSSTVTQLDGKVTSQGTSLTSLSNTINHPQTGLQATADALNQTNTKLDGTEKAVINQQNILQAGLRQLYAEEDAELDKALALWDSYAAIAETRQIVATEVSSMAEIVDIVKTSLGGNSAAVQETLQALVELEGKMLAQWGVNVQLNVGGVPYIAGTSLGIVNEGGVTRSAFNVLADMFNVMHDVNGQPKAVFSVQGGAAIFNAALIAQAAIKSAQIESLDALKIESQNLAAVLASIGTAYIDSAHMKQGSVKRLHVGVAEIDTLRIAGNSVSIVAVSSAPVTGTIESSRSTVVSAYLPAPARVVVTINVSDLYVGTTSLNTYQVVNQVSGATILQFPTAATFFSAAANSNVVLGGQFSVVVDFPAGNAAIRLVQPRVNGWFAEVFLRIEAFMR</sequence>
<comment type="caution">
    <text evidence="5">The sequence shown here is derived from an EMBL/GenBank/DDBJ whole genome shotgun (WGS) entry which is preliminary data.</text>
</comment>
<dbReference type="PANTHER" id="PTHR36251:SF2">
    <property type="entry name" value="GIFSY-2 PROPHAGE HOST SPECIFICITY PROTEIN J, PHAGE LAMBDA"/>
    <property type="match status" value="1"/>
</dbReference>
<dbReference type="InterPro" id="IPR055385">
    <property type="entry name" value="GpJ_HDII-ins2"/>
</dbReference>
<dbReference type="InterPro" id="IPR032876">
    <property type="entry name" value="J_dom"/>
</dbReference>
<feature type="domain" description="Tip attachment protein J" evidence="3">
    <location>
        <begin position="362"/>
        <end position="513"/>
    </location>
</feature>
<reference evidence="5" key="1">
    <citation type="submission" date="2021-11" db="EMBL/GenBank/DDBJ databases">
        <title>Draft genome sequence of Alcaligenes endophyticus type strain CCUG 75668T.</title>
        <authorList>
            <person name="Salva-Serra F."/>
            <person name="Duran R.E."/>
            <person name="Seeger M."/>
            <person name="Moore E.R.B."/>
            <person name="Jaen-Luchoro D."/>
        </authorList>
    </citation>
    <scope>NUCLEOTIDE SEQUENCE</scope>
    <source>
        <strain evidence="5">CCUG 75668</strain>
    </source>
</reference>
<feature type="region of interest" description="Disordered" evidence="1">
    <location>
        <begin position="1"/>
        <end position="35"/>
    </location>
</feature>
<dbReference type="InterPro" id="IPR053171">
    <property type="entry name" value="Viral_Tip_Attach_Protein"/>
</dbReference>
<dbReference type="Proteomes" id="UP001168613">
    <property type="component" value="Unassembled WGS sequence"/>
</dbReference>
<dbReference type="Pfam" id="PF09327">
    <property type="entry name" value="Phage_Tail_Tip"/>
    <property type="match status" value="1"/>
</dbReference>
<proteinExistence type="predicted"/>
<dbReference type="PANTHER" id="PTHR36251">
    <property type="entry name" value="FELS-1 PROPHAGE HOST SPECIFICITY PROTEIN-RELATED"/>
    <property type="match status" value="1"/>
</dbReference>
<dbReference type="InterPro" id="IPR036116">
    <property type="entry name" value="FN3_sf"/>
</dbReference>
<evidence type="ECO:0000313" key="6">
    <source>
        <dbReference type="Proteomes" id="UP001168613"/>
    </source>
</evidence>
<dbReference type="EMBL" id="JAJHNU010000001">
    <property type="protein sequence ID" value="MDN4121275.1"/>
    <property type="molecule type" value="Genomic_DNA"/>
</dbReference>
<feature type="compositionally biased region" description="Gly residues" evidence="1">
    <location>
        <begin position="16"/>
        <end position="27"/>
    </location>
</feature>
<evidence type="ECO:0000313" key="5">
    <source>
        <dbReference type="EMBL" id="MDN4121275.1"/>
    </source>
</evidence>
<keyword evidence="6" id="KW-1185">Reference proteome</keyword>
<evidence type="ECO:0000259" key="3">
    <source>
        <dbReference type="Pfam" id="PF13550"/>
    </source>
</evidence>
<gene>
    <name evidence="5" type="ORF">LMS43_08245</name>
</gene>